<dbReference type="Proteomes" id="UP000053411">
    <property type="component" value="Unassembled WGS sequence"/>
</dbReference>
<protein>
    <recommendedName>
        <fullName evidence="4">Transcription factor domain-containing protein</fullName>
    </recommendedName>
</protein>
<feature type="compositionally biased region" description="Low complexity" evidence="1">
    <location>
        <begin position="47"/>
        <end position="63"/>
    </location>
</feature>
<dbReference type="OrthoDB" id="3469466at2759"/>
<dbReference type="PANTHER" id="PTHR37540:SF5">
    <property type="entry name" value="TRANSCRIPTION FACTOR DOMAIN-CONTAINING PROTEIN"/>
    <property type="match status" value="1"/>
</dbReference>
<feature type="compositionally biased region" description="Polar residues" evidence="1">
    <location>
        <begin position="66"/>
        <end position="80"/>
    </location>
</feature>
<dbReference type="Pfam" id="PF11951">
    <property type="entry name" value="Fungal_trans_2"/>
    <property type="match status" value="1"/>
</dbReference>
<gene>
    <name evidence="2" type="ORF">Z520_02709</name>
</gene>
<dbReference type="PANTHER" id="PTHR37540">
    <property type="entry name" value="TRANSCRIPTION FACTOR (ACR-2), PUTATIVE-RELATED-RELATED"/>
    <property type="match status" value="1"/>
</dbReference>
<dbReference type="STRING" id="1442371.A0A0D2IVS0"/>
<evidence type="ECO:0000313" key="2">
    <source>
        <dbReference type="EMBL" id="KIY01157.1"/>
    </source>
</evidence>
<dbReference type="RefSeq" id="XP_016635279.1">
    <property type="nucleotide sequence ID" value="XM_016773222.1"/>
</dbReference>
<organism evidence="2 3">
    <name type="scientific">Fonsecaea multimorphosa CBS 102226</name>
    <dbReference type="NCBI Taxonomy" id="1442371"/>
    <lineage>
        <taxon>Eukaryota</taxon>
        <taxon>Fungi</taxon>
        <taxon>Dikarya</taxon>
        <taxon>Ascomycota</taxon>
        <taxon>Pezizomycotina</taxon>
        <taxon>Eurotiomycetes</taxon>
        <taxon>Chaetothyriomycetidae</taxon>
        <taxon>Chaetothyriales</taxon>
        <taxon>Herpotrichiellaceae</taxon>
        <taxon>Fonsecaea</taxon>
    </lineage>
</organism>
<feature type="compositionally biased region" description="Low complexity" evidence="1">
    <location>
        <begin position="93"/>
        <end position="105"/>
    </location>
</feature>
<evidence type="ECO:0008006" key="4">
    <source>
        <dbReference type="Google" id="ProtNLM"/>
    </source>
</evidence>
<feature type="region of interest" description="Disordered" evidence="1">
    <location>
        <begin position="1"/>
        <end position="112"/>
    </location>
</feature>
<evidence type="ECO:0000256" key="1">
    <source>
        <dbReference type="SAM" id="MobiDB-lite"/>
    </source>
</evidence>
<sequence length="591" mass="64666">MSPPQRYSFVNARPQTKAEKRQTRTAIRSHIGRWTQENQQKIESTKSAAGPSASASERSSPELSRTDSLSPVESAQSQSQRHSRIKVARAGDTDSSSSASNVDQDSTSDDVEDDAGLIVATPSHLRHGLSPASGGASHRPLIQVLGSGVLDPFQTYPSTFPSSLISQCHEYSLQVVWPGLTPRPLSGSESAAIQGWFPMALNDTVALHSLLFGALSHKRLNLLKGSAQPDDPAVARLEMDMRRCEAESISLINKALRDPNNPITDAVIVSVLAMATNAWDLTLERFQTEPATQPVFDPLLKSLQWLDVYGLLAAHPIHAAGLVQLIALRGGLKKIQTTGLAAIISYSGIIQASRTLTQPVFPFLPLVDDGDRTATLWGMLGKCPNELRDEFTYSSLFELGLTADLAVVWVAMQRYEQGVEMFVDGALPDLDLARLCDRRNLIQHTLLSLPSYTDSPSAARSQPIYEPTRLALLIYSLTVIFPLPPQTAPIAILARQLKSALRESDMRSSWSSSHQAQRLLVWILVIGGAAARDVPEDRLWFIAALGRLSAHLGIKKFEDLKKTVLKRVLWLDRACDDAGKKLWTEILELGG</sequence>
<dbReference type="VEuPathDB" id="FungiDB:Z520_02709"/>
<accession>A0A0D2IVS0</accession>
<feature type="compositionally biased region" description="Polar residues" evidence="1">
    <location>
        <begin position="35"/>
        <end position="46"/>
    </location>
</feature>
<dbReference type="EMBL" id="KN848065">
    <property type="protein sequence ID" value="KIY01157.1"/>
    <property type="molecule type" value="Genomic_DNA"/>
</dbReference>
<keyword evidence="3" id="KW-1185">Reference proteome</keyword>
<name>A0A0D2IVS0_9EURO</name>
<proteinExistence type="predicted"/>
<dbReference type="InterPro" id="IPR021858">
    <property type="entry name" value="Fun_TF"/>
</dbReference>
<reference evidence="2 3" key="1">
    <citation type="submission" date="2015-01" db="EMBL/GenBank/DDBJ databases">
        <title>The Genome Sequence of Fonsecaea multimorphosa CBS 102226.</title>
        <authorList>
            <consortium name="The Broad Institute Genomics Platform"/>
            <person name="Cuomo C."/>
            <person name="de Hoog S."/>
            <person name="Gorbushina A."/>
            <person name="Stielow B."/>
            <person name="Teixiera M."/>
            <person name="Abouelleil A."/>
            <person name="Chapman S.B."/>
            <person name="Priest M."/>
            <person name="Young S.K."/>
            <person name="Wortman J."/>
            <person name="Nusbaum C."/>
            <person name="Birren B."/>
        </authorList>
    </citation>
    <scope>NUCLEOTIDE SEQUENCE [LARGE SCALE GENOMIC DNA]</scope>
    <source>
        <strain evidence="2 3">CBS 102226</strain>
    </source>
</reference>
<dbReference type="GeneID" id="27708455"/>
<evidence type="ECO:0000313" key="3">
    <source>
        <dbReference type="Proteomes" id="UP000053411"/>
    </source>
</evidence>
<dbReference type="AlphaFoldDB" id="A0A0D2IVS0"/>